<keyword evidence="8" id="KW-0812">Transmembrane</keyword>
<dbReference type="InterPro" id="IPR001117">
    <property type="entry name" value="Cu-oxidase_2nd"/>
</dbReference>
<evidence type="ECO:0000259" key="10">
    <source>
        <dbReference type="Pfam" id="PF00394"/>
    </source>
</evidence>
<feature type="transmembrane region" description="Helical" evidence="8">
    <location>
        <begin position="570"/>
        <end position="592"/>
    </location>
</feature>
<dbReference type="PROSITE" id="PS00080">
    <property type="entry name" value="MULTICOPPER_OXIDASE2"/>
    <property type="match status" value="1"/>
</dbReference>
<accession>A0AAD5YEZ9</accession>
<comment type="caution">
    <text evidence="13">The sequence shown here is derived from an EMBL/GenBank/DDBJ whole genome shotgun (WGS) entry which is preliminary data.</text>
</comment>
<keyword evidence="8" id="KW-1133">Transmembrane helix</keyword>
<evidence type="ECO:0000256" key="9">
    <source>
        <dbReference type="SAM" id="SignalP"/>
    </source>
</evidence>
<dbReference type="InterPro" id="IPR033138">
    <property type="entry name" value="Cu_oxidase_CS"/>
</dbReference>
<keyword evidence="7" id="KW-0325">Glycoprotein</keyword>
<dbReference type="AlphaFoldDB" id="A0AAD5YEZ9"/>
<evidence type="ECO:0000256" key="8">
    <source>
        <dbReference type="SAM" id="Phobius"/>
    </source>
</evidence>
<feature type="signal peptide" evidence="9">
    <location>
        <begin position="1"/>
        <end position="16"/>
    </location>
</feature>
<keyword evidence="8" id="KW-0472">Membrane</keyword>
<protein>
    <recommendedName>
        <fullName evidence="15">Laccase</fullName>
    </recommendedName>
</protein>
<feature type="domain" description="Plastocyanin-like" evidence="12">
    <location>
        <begin position="30"/>
        <end position="143"/>
    </location>
</feature>
<evidence type="ECO:0000256" key="2">
    <source>
        <dbReference type="ARBA" id="ARBA00022723"/>
    </source>
</evidence>
<dbReference type="InterPro" id="IPR011706">
    <property type="entry name" value="Cu-oxidase_C"/>
</dbReference>
<evidence type="ECO:0008006" key="15">
    <source>
        <dbReference type="Google" id="ProtNLM"/>
    </source>
</evidence>
<dbReference type="InterPro" id="IPR011707">
    <property type="entry name" value="Cu-oxidase-like_N"/>
</dbReference>
<dbReference type="PANTHER" id="PTHR11709">
    <property type="entry name" value="MULTI-COPPER OXIDASE"/>
    <property type="match status" value="1"/>
</dbReference>
<dbReference type="CDD" id="cd13899">
    <property type="entry name" value="CuRO_3_Fet3p"/>
    <property type="match status" value="1"/>
</dbReference>
<feature type="domain" description="Plastocyanin-like" evidence="10">
    <location>
        <begin position="152"/>
        <end position="322"/>
    </location>
</feature>
<evidence type="ECO:0000256" key="5">
    <source>
        <dbReference type="ARBA" id="ARBA00023008"/>
    </source>
</evidence>
<feature type="domain" description="Plastocyanin-like" evidence="11">
    <location>
        <begin position="400"/>
        <end position="514"/>
    </location>
</feature>
<dbReference type="GO" id="GO:0005507">
    <property type="term" value="F:copper ion binding"/>
    <property type="evidence" value="ECO:0007669"/>
    <property type="project" value="InterPro"/>
</dbReference>
<dbReference type="CDD" id="cd13877">
    <property type="entry name" value="CuRO_2_Fet3p_like"/>
    <property type="match status" value="1"/>
</dbReference>
<proteinExistence type="inferred from homology"/>
<dbReference type="GO" id="GO:0010106">
    <property type="term" value="P:cellular response to iron ion starvation"/>
    <property type="evidence" value="ECO:0007669"/>
    <property type="project" value="TreeGrafter"/>
</dbReference>
<dbReference type="SUPFAM" id="SSF49503">
    <property type="entry name" value="Cupredoxins"/>
    <property type="match status" value="3"/>
</dbReference>
<dbReference type="GO" id="GO:0033215">
    <property type="term" value="P:reductive iron assimilation"/>
    <property type="evidence" value="ECO:0007669"/>
    <property type="project" value="TreeGrafter"/>
</dbReference>
<dbReference type="Pfam" id="PF00394">
    <property type="entry name" value="Cu-oxidase"/>
    <property type="match status" value="1"/>
</dbReference>
<feature type="chain" id="PRO_5042040937" description="Laccase" evidence="9">
    <location>
        <begin position="17"/>
        <end position="626"/>
    </location>
</feature>
<evidence type="ECO:0000256" key="1">
    <source>
        <dbReference type="ARBA" id="ARBA00010609"/>
    </source>
</evidence>
<dbReference type="InterPro" id="IPR045087">
    <property type="entry name" value="Cu-oxidase_fam"/>
</dbReference>
<keyword evidence="2" id="KW-0479">Metal-binding</keyword>
<dbReference type="PROSITE" id="PS00079">
    <property type="entry name" value="MULTICOPPER_OXIDASE1"/>
    <property type="match status" value="2"/>
</dbReference>
<dbReference type="Pfam" id="PF07731">
    <property type="entry name" value="Cu-oxidase_2"/>
    <property type="match status" value="1"/>
</dbReference>
<evidence type="ECO:0000256" key="3">
    <source>
        <dbReference type="ARBA" id="ARBA00022729"/>
    </source>
</evidence>
<evidence type="ECO:0000259" key="12">
    <source>
        <dbReference type="Pfam" id="PF07732"/>
    </source>
</evidence>
<name>A0AAD5YEZ9_9APHY</name>
<keyword evidence="6" id="KW-1015">Disulfide bond</keyword>
<dbReference type="CDD" id="cd13851">
    <property type="entry name" value="CuRO_1_Fet3p"/>
    <property type="match status" value="1"/>
</dbReference>
<evidence type="ECO:0000313" key="13">
    <source>
        <dbReference type="EMBL" id="KAJ3486468.1"/>
    </source>
</evidence>
<evidence type="ECO:0000259" key="11">
    <source>
        <dbReference type="Pfam" id="PF07731"/>
    </source>
</evidence>
<keyword evidence="4" id="KW-0560">Oxidoreductase</keyword>
<dbReference type="GO" id="GO:0004322">
    <property type="term" value="F:ferroxidase activity"/>
    <property type="evidence" value="ECO:0007669"/>
    <property type="project" value="TreeGrafter"/>
</dbReference>
<dbReference type="Gene3D" id="2.60.40.420">
    <property type="entry name" value="Cupredoxins - blue copper proteins"/>
    <property type="match status" value="3"/>
</dbReference>
<dbReference type="Pfam" id="PF07732">
    <property type="entry name" value="Cu-oxidase_3"/>
    <property type="match status" value="1"/>
</dbReference>
<organism evidence="13 14">
    <name type="scientific">Meripilus lineatus</name>
    <dbReference type="NCBI Taxonomy" id="2056292"/>
    <lineage>
        <taxon>Eukaryota</taxon>
        <taxon>Fungi</taxon>
        <taxon>Dikarya</taxon>
        <taxon>Basidiomycota</taxon>
        <taxon>Agaricomycotina</taxon>
        <taxon>Agaricomycetes</taxon>
        <taxon>Polyporales</taxon>
        <taxon>Meripilaceae</taxon>
        <taxon>Meripilus</taxon>
    </lineage>
</organism>
<keyword evidence="14" id="KW-1185">Reference proteome</keyword>
<reference evidence="13" key="1">
    <citation type="submission" date="2022-07" db="EMBL/GenBank/DDBJ databases">
        <title>Genome Sequence of Physisporinus lineatus.</title>
        <authorList>
            <person name="Buettner E."/>
        </authorList>
    </citation>
    <scope>NUCLEOTIDE SEQUENCE</scope>
    <source>
        <strain evidence="13">VT162</strain>
    </source>
</reference>
<dbReference type="EMBL" id="JANAWD010000120">
    <property type="protein sequence ID" value="KAJ3486468.1"/>
    <property type="molecule type" value="Genomic_DNA"/>
</dbReference>
<dbReference type="InterPro" id="IPR002355">
    <property type="entry name" value="Cu_oxidase_Cu_BS"/>
</dbReference>
<evidence type="ECO:0000256" key="6">
    <source>
        <dbReference type="ARBA" id="ARBA00023157"/>
    </source>
</evidence>
<evidence type="ECO:0000256" key="7">
    <source>
        <dbReference type="ARBA" id="ARBA00023180"/>
    </source>
</evidence>
<evidence type="ECO:0000313" key="14">
    <source>
        <dbReference type="Proteomes" id="UP001212997"/>
    </source>
</evidence>
<dbReference type="InterPro" id="IPR044130">
    <property type="entry name" value="CuRO_2_Fet3-like"/>
</dbReference>
<dbReference type="Proteomes" id="UP001212997">
    <property type="component" value="Unassembled WGS sequence"/>
</dbReference>
<sequence>MRSTLPLFAAITPALGAIVEKWWDITYVQDVNPDGLFSRRAIGVNGTWPPPPIVVNSTDLLRVHATSYLDTPTTLHHHGLYFNQTPWMDGALGVTQCGIPYGETFSYEVPVNSSGQWGTYWVHSHNGGHYVDGLRAPVVIHEPTPRYKYDDEYTVILADWYHEEHAELLKTFISVQNPGGAEPVPNSGIIYFAKGDQYLAPISGKGTAGAGSTIGFNENTTLPFEPGKTYRLRILNSAAFAGFFFWIDGHEMRIIEVDGTDVQESPIDLIALTTAQRYSILVTARNDTSANWAIHANMDIDMFDQIPPELNPNVTSSITYNSSASLTDLGFTDLYHDVDDISLVPLDVEPMLPANKKIDLEVSFDTMDDGTNHAMFNLITYNTPLVPSLFSQVSLGANATNPNAYGPYSFVLDYGDVFDLVVKNSDAGKHPFHIHGHKFQIVGRSKDYQSDDPTLNPPIVEGQANPMRRDTIQIPTLESVTLRVVANNPGTWFFHCHIEWHLQVGLAILLVEAPLEVQKLGPIPQFVADQCHSYGTLTAGNAAGHMDPEDLTGLPAGPFPQILGWRPKGMGAIAGCVLTATIGMLTVVWYSLGGHISEEEMEHEARLQQEAKAKRGRLFGLIKPKA</sequence>
<dbReference type="GO" id="GO:0033573">
    <property type="term" value="C:high-affinity iron permease complex"/>
    <property type="evidence" value="ECO:0007669"/>
    <property type="project" value="TreeGrafter"/>
</dbReference>
<comment type="similarity">
    <text evidence="1">Belongs to the multicopper oxidase family.</text>
</comment>
<dbReference type="PANTHER" id="PTHR11709:SF361">
    <property type="entry name" value="IRON TRANSPORT MULTICOPPER OXIDASE FET3"/>
    <property type="match status" value="1"/>
</dbReference>
<evidence type="ECO:0000256" key="4">
    <source>
        <dbReference type="ARBA" id="ARBA00023002"/>
    </source>
</evidence>
<gene>
    <name evidence="13" type="ORF">NLI96_g4228</name>
</gene>
<keyword evidence="3 9" id="KW-0732">Signal</keyword>
<keyword evidence="5" id="KW-0186">Copper</keyword>
<dbReference type="InterPro" id="IPR008972">
    <property type="entry name" value="Cupredoxin"/>
</dbReference>